<comment type="subcellular location">
    <subcellularLocation>
        <location evidence="1 4">Nucleus</location>
    </subcellularLocation>
</comment>
<dbReference type="InterPro" id="IPR045166">
    <property type="entry name" value="Spp2-like"/>
</dbReference>
<dbReference type="OrthoDB" id="5577072at2759"/>
<dbReference type="GO" id="GO:0005681">
    <property type="term" value="C:spliceosomal complex"/>
    <property type="evidence" value="ECO:0007669"/>
    <property type="project" value="UniProtKB-UniRule"/>
</dbReference>
<name>A0A4U0UJ86_9PEZI</name>
<evidence type="ECO:0000259" key="6">
    <source>
        <dbReference type="PROSITE" id="PS50174"/>
    </source>
</evidence>
<feature type="compositionally biased region" description="Basic and acidic residues" evidence="5">
    <location>
        <begin position="346"/>
        <end position="396"/>
    </location>
</feature>
<comment type="caution">
    <text evidence="7">The sequence shown here is derived from an EMBL/GenBank/DDBJ whole genome shotgun (WGS) entry which is preliminary data.</text>
</comment>
<organism evidence="7 8">
    <name type="scientific">Friedmanniomyces endolithicus</name>
    <dbReference type="NCBI Taxonomy" id="329885"/>
    <lineage>
        <taxon>Eukaryota</taxon>
        <taxon>Fungi</taxon>
        <taxon>Dikarya</taxon>
        <taxon>Ascomycota</taxon>
        <taxon>Pezizomycotina</taxon>
        <taxon>Dothideomycetes</taxon>
        <taxon>Dothideomycetidae</taxon>
        <taxon>Mycosphaerellales</taxon>
        <taxon>Teratosphaeriaceae</taxon>
        <taxon>Friedmanniomyces</taxon>
    </lineage>
</organism>
<evidence type="ECO:0000256" key="2">
    <source>
        <dbReference type="ARBA" id="ARBA00008576"/>
    </source>
</evidence>
<dbReference type="Pfam" id="PF12656">
    <property type="entry name" value="G-patch_2"/>
    <property type="match status" value="1"/>
</dbReference>
<dbReference type="GO" id="GO:0003676">
    <property type="term" value="F:nucleic acid binding"/>
    <property type="evidence" value="ECO:0007669"/>
    <property type="project" value="InterPro"/>
</dbReference>
<feature type="compositionally biased region" description="Low complexity" evidence="5">
    <location>
        <begin position="101"/>
        <end position="111"/>
    </location>
</feature>
<sequence>MPEKFSLALTGGKKIVPPSSTNGIKRSHAALRAHDDEDDHHSGAAQTVSHFDRAAGGAIDEADKSKDQGPLIIAAQANRDWKEAQGGRRKRQRHGLPEGGSQAQSVSAQAAREAELEAAKPGFGLSVSKRKDGDDGKAEESVVTNGHGIQAETEDSQQPPMELGEETSFQPKTDDDRALDALLGRTPKSTLVLPAATVTEEEAFERDFRSAPDMSTLEDYARVPVEQFGAALLRGMGWKEGQGIGSQRGLKVVKVKVPERRPALLGIGAKEEAAVAQEMGVWGKAAKRGGEVKVYNPVLLRDKKTGETFTEEEVVRRKEEDERRAFEEEFERQEREKEEKRRRRDGPKGRERDGDGRRRRDGDDDRSRADRRDEDRWPDKQRRRNEDHDDESYRRKEKERRRRERDHEGSDHHRERLDRHDSGREKHREREKERDRRR</sequence>
<dbReference type="PANTHER" id="PTHR15818:SF2">
    <property type="entry name" value="G-PATCH DOMAIN AND KOW MOTIFS-CONTAINING PROTEIN"/>
    <property type="match status" value="1"/>
</dbReference>
<dbReference type="EMBL" id="NAJP01000066">
    <property type="protein sequence ID" value="TKA35740.1"/>
    <property type="molecule type" value="Genomic_DNA"/>
</dbReference>
<keyword evidence="4" id="KW-0508">mRNA splicing</keyword>
<dbReference type="InterPro" id="IPR000467">
    <property type="entry name" value="G_patch_dom"/>
</dbReference>
<evidence type="ECO:0000313" key="7">
    <source>
        <dbReference type="EMBL" id="TKA35740.1"/>
    </source>
</evidence>
<feature type="compositionally biased region" description="Basic and acidic residues" evidence="5">
    <location>
        <begin position="405"/>
        <end position="438"/>
    </location>
</feature>
<gene>
    <name evidence="7" type="ORF">B0A54_12909</name>
</gene>
<keyword evidence="4" id="KW-0507">mRNA processing</keyword>
<protein>
    <recommendedName>
        <fullName evidence="4">Pre-mRNA-splicing factor</fullName>
    </recommendedName>
</protein>
<evidence type="ECO:0000256" key="1">
    <source>
        <dbReference type="ARBA" id="ARBA00004123"/>
    </source>
</evidence>
<feature type="compositionally biased region" description="Basic and acidic residues" evidence="5">
    <location>
        <begin position="313"/>
        <end position="339"/>
    </location>
</feature>
<dbReference type="STRING" id="329885.A0A4U0UJ86"/>
<dbReference type="InterPro" id="IPR026822">
    <property type="entry name" value="Spp2/MOS2_G-patch"/>
</dbReference>
<dbReference type="PANTHER" id="PTHR15818">
    <property type="entry name" value="G PATCH AND KOW-CONTAINING"/>
    <property type="match status" value="1"/>
</dbReference>
<keyword evidence="3 4" id="KW-0539">Nucleus</keyword>
<feature type="compositionally biased region" description="Basic and acidic residues" evidence="5">
    <location>
        <begin position="32"/>
        <end position="42"/>
    </location>
</feature>
<comment type="similarity">
    <text evidence="2 4">Belongs to the SPP2 family.</text>
</comment>
<dbReference type="SMART" id="SM00443">
    <property type="entry name" value="G_patch"/>
    <property type="match status" value="1"/>
</dbReference>
<keyword evidence="4" id="KW-0747">Spliceosome</keyword>
<evidence type="ECO:0000256" key="4">
    <source>
        <dbReference type="RuleBase" id="RU369096"/>
    </source>
</evidence>
<dbReference type="Proteomes" id="UP000310066">
    <property type="component" value="Unassembled WGS sequence"/>
</dbReference>
<dbReference type="GO" id="GO:0000398">
    <property type="term" value="P:mRNA splicing, via spliceosome"/>
    <property type="evidence" value="ECO:0007669"/>
    <property type="project" value="UniProtKB-UniRule"/>
</dbReference>
<feature type="region of interest" description="Disordered" evidence="5">
    <location>
        <begin position="302"/>
        <end position="438"/>
    </location>
</feature>
<feature type="domain" description="G-patch" evidence="6">
    <location>
        <begin position="225"/>
        <end position="272"/>
    </location>
</feature>
<dbReference type="PROSITE" id="PS50174">
    <property type="entry name" value="G_PATCH"/>
    <property type="match status" value="1"/>
</dbReference>
<reference evidence="7 8" key="1">
    <citation type="submission" date="2017-03" db="EMBL/GenBank/DDBJ databases">
        <title>Genomes of endolithic fungi from Antarctica.</title>
        <authorList>
            <person name="Coleine C."/>
            <person name="Masonjones S."/>
            <person name="Stajich J.E."/>
        </authorList>
    </citation>
    <scope>NUCLEOTIDE SEQUENCE [LARGE SCALE GENOMIC DNA]</scope>
    <source>
        <strain evidence="7 8">CCFEE 5311</strain>
    </source>
</reference>
<evidence type="ECO:0000256" key="5">
    <source>
        <dbReference type="SAM" id="MobiDB-lite"/>
    </source>
</evidence>
<comment type="function">
    <text evidence="4">Involved in spliceosome maturation and the first step of pre-mRNA splicing.</text>
</comment>
<feature type="compositionally biased region" description="Basic and acidic residues" evidence="5">
    <location>
        <begin position="129"/>
        <end position="140"/>
    </location>
</feature>
<dbReference type="AlphaFoldDB" id="A0A4U0UJ86"/>
<evidence type="ECO:0000256" key="3">
    <source>
        <dbReference type="ARBA" id="ARBA00023242"/>
    </source>
</evidence>
<accession>A0A4U0UJ86</accession>
<evidence type="ECO:0000313" key="8">
    <source>
        <dbReference type="Proteomes" id="UP000310066"/>
    </source>
</evidence>
<feature type="region of interest" description="Disordered" evidence="5">
    <location>
        <begin position="1"/>
        <end position="173"/>
    </location>
</feature>
<proteinExistence type="inferred from homology"/>